<evidence type="ECO:0000313" key="10">
    <source>
        <dbReference type="Proteomes" id="UP000317355"/>
    </source>
</evidence>
<dbReference type="PANTHER" id="PTHR42792:SF1">
    <property type="entry name" value="FLAGELLAR HOOK-ASSOCIATED PROTEIN 3"/>
    <property type="match status" value="1"/>
</dbReference>
<dbReference type="AlphaFoldDB" id="A0A558CXT2"/>
<comment type="similarity">
    <text evidence="3">Belongs to the bacterial flagellin family.</text>
</comment>
<dbReference type="NCBIfam" id="TIGR02550">
    <property type="entry name" value="flagell_flgL"/>
    <property type="match status" value="1"/>
</dbReference>
<keyword evidence="5" id="KW-0975">Bacterial flagellum</keyword>
<accession>A0A558CXT2</accession>
<dbReference type="Gene3D" id="1.20.1330.10">
    <property type="entry name" value="f41 fragment of flagellin, N-terminal domain"/>
    <property type="match status" value="2"/>
</dbReference>
<feature type="coiled-coil region" evidence="6">
    <location>
        <begin position="348"/>
        <end position="394"/>
    </location>
</feature>
<dbReference type="PRINTS" id="PR00207">
    <property type="entry name" value="FLAGELLIN"/>
</dbReference>
<keyword evidence="9" id="KW-0282">Flagellum</keyword>
<evidence type="ECO:0000256" key="1">
    <source>
        <dbReference type="ARBA" id="ARBA00004365"/>
    </source>
</evidence>
<organism evidence="9 10">
    <name type="scientific">Sedimenticola thiotaurini</name>
    <dbReference type="NCBI Taxonomy" id="1543721"/>
    <lineage>
        <taxon>Bacteria</taxon>
        <taxon>Pseudomonadati</taxon>
        <taxon>Pseudomonadota</taxon>
        <taxon>Gammaproteobacteria</taxon>
        <taxon>Chromatiales</taxon>
        <taxon>Sedimenticolaceae</taxon>
        <taxon>Sedimenticola</taxon>
    </lineage>
</organism>
<dbReference type="GO" id="GO:0071973">
    <property type="term" value="P:bacterial-type flagellum-dependent cell motility"/>
    <property type="evidence" value="ECO:0007669"/>
    <property type="project" value="InterPro"/>
</dbReference>
<feature type="compositionally biased region" description="Low complexity" evidence="7">
    <location>
        <begin position="20"/>
        <end position="32"/>
    </location>
</feature>
<evidence type="ECO:0000256" key="2">
    <source>
        <dbReference type="ARBA" id="ARBA00004613"/>
    </source>
</evidence>
<dbReference type="InterPro" id="IPR001492">
    <property type="entry name" value="Flagellin"/>
</dbReference>
<dbReference type="GO" id="GO:0005576">
    <property type="term" value="C:extracellular region"/>
    <property type="evidence" value="ECO:0007669"/>
    <property type="project" value="UniProtKB-SubCell"/>
</dbReference>
<keyword evidence="6" id="KW-0175">Coiled coil</keyword>
<dbReference type="Pfam" id="PF00669">
    <property type="entry name" value="Flagellin_N"/>
    <property type="match status" value="1"/>
</dbReference>
<dbReference type="GO" id="GO:0005198">
    <property type="term" value="F:structural molecule activity"/>
    <property type="evidence" value="ECO:0007669"/>
    <property type="project" value="InterPro"/>
</dbReference>
<dbReference type="EMBL" id="VMRY01000054">
    <property type="protein sequence ID" value="TVT53588.1"/>
    <property type="molecule type" value="Genomic_DNA"/>
</dbReference>
<dbReference type="InterPro" id="IPR013384">
    <property type="entry name" value="Flagell_FlgL"/>
</dbReference>
<feature type="coiled-coil region" evidence="6">
    <location>
        <begin position="53"/>
        <end position="87"/>
    </location>
</feature>
<evidence type="ECO:0000256" key="3">
    <source>
        <dbReference type="ARBA" id="ARBA00005709"/>
    </source>
</evidence>
<dbReference type="InterPro" id="IPR001029">
    <property type="entry name" value="Flagellin_N"/>
</dbReference>
<comment type="caution">
    <text evidence="9">The sequence shown here is derived from an EMBL/GenBank/DDBJ whole genome shotgun (WGS) entry which is preliminary data.</text>
</comment>
<proteinExistence type="inferred from homology"/>
<reference evidence="9 10" key="1">
    <citation type="submission" date="2019-07" db="EMBL/GenBank/DDBJ databases">
        <title>The pathways for chlorine oxyanion respiration interact through the shared metabolite chlorate.</title>
        <authorList>
            <person name="Barnum T.P."/>
            <person name="Cheng Y."/>
            <person name="Hill K.A."/>
            <person name="Lucas L.N."/>
            <person name="Carlson H.K."/>
            <person name="Coates J.D."/>
        </authorList>
    </citation>
    <scope>NUCLEOTIDE SEQUENCE [LARGE SCALE GENOMIC DNA]</scope>
    <source>
        <strain evidence="9">BK-3</strain>
    </source>
</reference>
<evidence type="ECO:0000256" key="4">
    <source>
        <dbReference type="ARBA" id="ARBA00022525"/>
    </source>
</evidence>
<protein>
    <submittedName>
        <fullName evidence="9">Flagellar hook-associated protein 3</fullName>
    </submittedName>
</protein>
<evidence type="ECO:0000256" key="5">
    <source>
        <dbReference type="ARBA" id="ARBA00023143"/>
    </source>
</evidence>
<dbReference type="PANTHER" id="PTHR42792">
    <property type="entry name" value="FLAGELLIN"/>
    <property type="match status" value="1"/>
</dbReference>
<dbReference type="SUPFAM" id="SSF64518">
    <property type="entry name" value="Phase 1 flagellin"/>
    <property type="match status" value="1"/>
</dbReference>
<evidence type="ECO:0000256" key="6">
    <source>
        <dbReference type="SAM" id="Coils"/>
    </source>
</evidence>
<sequence length="407" mass="43097">MIRISTQTITERSLNAMLRQQSQVSDTQQQLSTGRRVLTPSDDPASASRVLGLNRAVDTLAQYQNNIDRLTSRLETEEGELTGATNLLQRVRELTVQGNNDVLSSIDRGAIASEIRQFRDQLFSMANAKDSGGEYVFAGYQSSTRPFSYSAGVYTYNGDNGQRELQIAPSRTVADGDNGFDTFMNVATGPITTVNVVAPTAPAPAAINAGDITIDGGNGNGPISIGALPAAASPAARATQLRDAINAIVDQTGVTAVNATATTLTLSSVGGTGITVSLSGSATTADTGLTAGATAPVTSKRSIFETLDLLATDLEAGNSVNRYITDVQLALDNVVEVRTTVGGRLNAVEEQKSVNDDLKLILEKHRSEEQDLDYAEAITRLESQMNALQAAQQAYVKVKGLSLFNYL</sequence>
<keyword evidence="4" id="KW-0964">Secreted</keyword>
<evidence type="ECO:0000256" key="7">
    <source>
        <dbReference type="SAM" id="MobiDB-lite"/>
    </source>
</evidence>
<dbReference type="GO" id="GO:0009424">
    <property type="term" value="C:bacterial-type flagellum hook"/>
    <property type="evidence" value="ECO:0007669"/>
    <property type="project" value="InterPro"/>
</dbReference>
<keyword evidence="9" id="KW-0966">Cell projection</keyword>
<gene>
    <name evidence="9" type="primary">flgL</name>
    <name evidence="9" type="ORF">FHK82_11700</name>
</gene>
<evidence type="ECO:0000259" key="8">
    <source>
        <dbReference type="Pfam" id="PF00669"/>
    </source>
</evidence>
<evidence type="ECO:0000313" key="9">
    <source>
        <dbReference type="EMBL" id="TVT53588.1"/>
    </source>
</evidence>
<name>A0A558CXT2_9GAMM</name>
<comment type="subcellular location">
    <subcellularLocation>
        <location evidence="1">Bacterial flagellum</location>
    </subcellularLocation>
    <subcellularLocation>
        <location evidence="2">Secreted</location>
    </subcellularLocation>
</comment>
<keyword evidence="9" id="KW-0969">Cilium</keyword>
<feature type="domain" description="Flagellin N-terminal" evidence="8">
    <location>
        <begin position="4"/>
        <end position="141"/>
    </location>
</feature>
<feature type="region of interest" description="Disordered" evidence="7">
    <location>
        <begin position="20"/>
        <end position="46"/>
    </location>
</feature>
<dbReference type="Proteomes" id="UP000317355">
    <property type="component" value="Unassembled WGS sequence"/>
</dbReference>